<protein>
    <submittedName>
        <fullName evidence="1">Uncharacterized protein</fullName>
    </submittedName>
</protein>
<proteinExistence type="predicted"/>
<evidence type="ECO:0000313" key="2">
    <source>
        <dbReference type="Proteomes" id="UP000037432"/>
    </source>
</evidence>
<reference evidence="1 2" key="1">
    <citation type="submission" date="2015-06" db="EMBL/GenBank/DDBJ databases">
        <authorList>
            <person name="Ju K.-S."/>
            <person name="Doroghazi J.R."/>
            <person name="Metcalf W.W."/>
        </authorList>
    </citation>
    <scope>NUCLEOTIDE SEQUENCE [LARGE SCALE GENOMIC DNA]</scope>
    <source>
        <strain evidence="1 2">NRRL 3414</strain>
    </source>
</reference>
<dbReference type="Proteomes" id="UP000037432">
    <property type="component" value="Unassembled WGS sequence"/>
</dbReference>
<dbReference type="EMBL" id="LFNT01000002">
    <property type="protein sequence ID" value="KMS76967.1"/>
    <property type="molecule type" value="Genomic_DNA"/>
</dbReference>
<sequence length="117" mass="13043">MPAHISEPAWIQRALRIGHLCATLRTVQDHHEGETEPDVHPAQPLGLAIGLVWNALDDSAPALSGLEELWIQRQHDVGRWERTHLPHALRAYIRALEELASTLGTLCFDLNTGHSSH</sequence>
<comment type="caution">
    <text evidence="1">The sequence shown here is derived from an EMBL/GenBank/DDBJ whole genome shotgun (WGS) entry which is preliminary data.</text>
</comment>
<name>A0A0J7ZNI2_STRVR</name>
<evidence type="ECO:0000313" key="1">
    <source>
        <dbReference type="EMBL" id="KMS76967.1"/>
    </source>
</evidence>
<dbReference type="PATRIC" id="fig|1938.3.peg.410"/>
<dbReference type="AlphaFoldDB" id="A0A0J7ZNI2"/>
<organism evidence="1 2">
    <name type="scientific">Streptomyces viridochromogenes</name>
    <dbReference type="NCBI Taxonomy" id="1938"/>
    <lineage>
        <taxon>Bacteria</taxon>
        <taxon>Bacillati</taxon>
        <taxon>Actinomycetota</taxon>
        <taxon>Actinomycetes</taxon>
        <taxon>Kitasatosporales</taxon>
        <taxon>Streptomycetaceae</taxon>
        <taxon>Streptomyces</taxon>
    </lineage>
</organism>
<accession>A0A0J7ZNI2</accession>
<gene>
    <name evidence="1" type="ORF">ACM01_03910</name>
</gene>